<feature type="transmembrane region" description="Helical" evidence="6">
    <location>
        <begin position="32"/>
        <end position="51"/>
    </location>
</feature>
<evidence type="ECO:0000256" key="5">
    <source>
        <dbReference type="SAM" id="MobiDB-lite"/>
    </source>
</evidence>
<comment type="subcellular location">
    <subcellularLocation>
        <location evidence="1">Endoplasmic reticulum membrane</location>
        <topology evidence="1">Multi-pass membrane protein</topology>
    </subcellularLocation>
</comment>
<accession>A0ABR0JSK2</accession>
<organism evidence="7 8">
    <name type="scientific">Exophiala sideris</name>
    <dbReference type="NCBI Taxonomy" id="1016849"/>
    <lineage>
        <taxon>Eukaryota</taxon>
        <taxon>Fungi</taxon>
        <taxon>Dikarya</taxon>
        <taxon>Ascomycota</taxon>
        <taxon>Pezizomycotina</taxon>
        <taxon>Eurotiomycetes</taxon>
        <taxon>Chaetothyriomycetidae</taxon>
        <taxon>Chaetothyriales</taxon>
        <taxon>Herpotrichiellaceae</taxon>
        <taxon>Exophiala</taxon>
    </lineage>
</organism>
<feature type="transmembrane region" description="Helical" evidence="6">
    <location>
        <begin position="315"/>
        <end position="332"/>
    </location>
</feature>
<evidence type="ECO:0000313" key="8">
    <source>
        <dbReference type="Proteomes" id="UP001345691"/>
    </source>
</evidence>
<dbReference type="EMBL" id="JAVRRF010000001">
    <property type="protein sequence ID" value="KAK5068945.1"/>
    <property type="molecule type" value="Genomic_DNA"/>
</dbReference>
<keyword evidence="2 6" id="KW-0812">Transmembrane</keyword>
<reference evidence="7 8" key="1">
    <citation type="submission" date="2023-08" db="EMBL/GenBank/DDBJ databases">
        <title>Black Yeasts Isolated from many extreme environments.</title>
        <authorList>
            <person name="Coleine C."/>
            <person name="Stajich J.E."/>
            <person name="Selbmann L."/>
        </authorList>
    </citation>
    <scope>NUCLEOTIDE SEQUENCE [LARGE SCALE GENOMIC DNA]</scope>
    <source>
        <strain evidence="7 8">CCFEE 6328</strain>
    </source>
</reference>
<comment type="caution">
    <text evidence="7">The sequence shown here is derived from an EMBL/GenBank/DDBJ whole genome shotgun (WGS) entry which is preliminary data.</text>
</comment>
<proteinExistence type="predicted"/>
<dbReference type="NCBIfam" id="TIGR00803">
    <property type="entry name" value="nst"/>
    <property type="match status" value="1"/>
</dbReference>
<feature type="transmembrane region" description="Helical" evidence="6">
    <location>
        <begin position="289"/>
        <end position="308"/>
    </location>
</feature>
<evidence type="ECO:0000256" key="4">
    <source>
        <dbReference type="ARBA" id="ARBA00023136"/>
    </source>
</evidence>
<evidence type="ECO:0000256" key="3">
    <source>
        <dbReference type="ARBA" id="ARBA00022989"/>
    </source>
</evidence>
<protein>
    <recommendedName>
        <fullName evidence="9">UDP-galactose transporter</fullName>
    </recommendedName>
</protein>
<dbReference type="InterPro" id="IPR007271">
    <property type="entry name" value="Nuc_sug_transpt"/>
</dbReference>
<evidence type="ECO:0000313" key="7">
    <source>
        <dbReference type="EMBL" id="KAK5068945.1"/>
    </source>
</evidence>
<dbReference type="PIRSF" id="PIRSF005799">
    <property type="entry name" value="UDP-gal_transpt"/>
    <property type="match status" value="1"/>
</dbReference>
<dbReference type="PANTHER" id="PTHR10231">
    <property type="entry name" value="NUCLEOTIDE-SUGAR TRANSMEMBRANE TRANSPORTER"/>
    <property type="match status" value="1"/>
</dbReference>
<dbReference type="InterPro" id="IPR037185">
    <property type="entry name" value="EmrE-like"/>
</dbReference>
<feature type="transmembrane region" description="Helical" evidence="6">
    <location>
        <begin position="184"/>
        <end position="204"/>
    </location>
</feature>
<sequence length="407" mass="44339">MVGAQGSDGRSPKELARHHTIRSMVSSIPIKYVSLFILMIQNSALVLTMRYSRTRPGIPYLTSAVVVLAEMLKLIVSTSVHLYNQYKEHTGSPAGSNSALNELRPSPSGWFSLSGFIKEVFSVQSGFLKICIPAILYTLQNNLQLVAASQLDAATFQVTYQGKILTTALLSVALLRQQLCRRKWASLLFLTIGVAAVQVGPALRDAGKSEQTGSRLVGFVSVAVSCVLSGLAGVYFELVLKRSATSLWIRNIQLSAASLIIASFGDYIWDGRAIRENGFFQGFTPSAVATILLSACGGLIVAVVVKYADNIMKGFATSLSVILSTIVSVMLFDFQATIFFLEGASLVFLATYLYSVPEQPHPSEQEHSNQDLEAKLSNEVYIYEDGRRSASDSVNESEQHDIDLEET</sequence>
<feature type="transmembrane region" description="Helical" evidence="6">
    <location>
        <begin position="248"/>
        <end position="269"/>
    </location>
</feature>
<feature type="compositionally biased region" description="Basic and acidic residues" evidence="5">
    <location>
        <begin position="397"/>
        <end position="407"/>
    </location>
</feature>
<dbReference type="SUPFAM" id="SSF103481">
    <property type="entry name" value="Multidrug resistance efflux transporter EmrE"/>
    <property type="match status" value="1"/>
</dbReference>
<gene>
    <name evidence="7" type="ORF">LTR69_001066</name>
</gene>
<keyword evidence="4 6" id="KW-0472">Membrane</keyword>
<keyword evidence="3 6" id="KW-1133">Transmembrane helix</keyword>
<evidence type="ECO:0000256" key="2">
    <source>
        <dbReference type="ARBA" id="ARBA00022692"/>
    </source>
</evidence>
<evidence type="ECO:0008006" key="9">
    <source>
        <dbReference type="Google" id="ProtNLM"/>
    </source>
</evidence>
<dbReference type="Proteomes" id="UP001345691">
    <property type="component" value="Unassembled WGS sequence"/>
</dbReference>
<feature type="transmembrane region" description="Helical" evidence="6">
    <location>
        <begin position="216"/>
        <end position="236"/>
    </location>
</feature>
<feature type="region of interest" description="Disordered" evidence="5">
    <location>
        <begin position="386"/>
        <end position="407"/>
    </location>
</feature>
<dbReference type="Pfam" id="PF04142">
    <property type="entry name" value="Nuc_sug_transp"/>
    <property type="match status" value="2"/>
</dbReference>
<evidence type="ECO:0000256" key="1">
    <source>
        <dbReference type="ARBA" id="ARBA00004477"/>
    </source>
</evidence>
<name>A0ABR0JSK2_9EURO</name>
<evidence type="ECO:0000256" key="6">
    <source>
        <dbReference type="SAM" id="Phobius"/>
    </source>
</evidence>
<keyword evidence="8" id="KW-1185">Reference proteome</keyword>